<comment type="caution">
    <text evidence="2">The sequence shown here is derived from an EMBL/GenBank/DDBJ whole genome shotgun (WGS) entry which is preliminary data.</text>
</comment>
<proteinExistence type="predicted"/>
<organism evidence="2">
    <name type="scientific">marine sediment metagenome</name>
    <dbReference type="NCBI Taxonomy" id="412755"/>
    <lineage>
        <taxon>unclassified sequences</taxon>
        <taxon>metagenomes</taxon>
        <taxon>ecological metagenomes</taxon>
    </lineage>
</organism>
<keyword evidence="1" id="KW-0175">Coiled coil</keyword>
<reference evidence="2" key="1">
    <citation type="journal article" date="2015" name="Nature">
        <title>Complex archaea that bridge the gap between prokaryotes and eukaryotes.</title>
        <authorList>
            <person name="Spang A."/>
            <person name="Saw J.H."/>
            <person name="Jorgensen S.L."/>
            <person name="Zaremba-Niedzwiedzka K."/>
            <person name="Martijn J."/>
            <person name="Lind A.E."/>
            <person name="van Eijk R."/>
            <person name="Schleper C."/>
            <person name="Guy L."/>
            <person name="Ettema T.J."/>
        </authorList>
    </citation>
    <scope>NUCLEOTIDE SEQUENCE</scope>
</reference>
<evidence type="ECO:0000313" key="2">
    <source>
        <dbReference type="EMBL" id="KKM82011.1"/>
    </source>
</evidence>
<name>A0A0F9L489_9ZZZZ</name>
<accession>A0A0F9L489</accession>
<feature type="coiled-coil region" evidence="1">
    <location>
        <begin position="1"/>
        <end position="50"/>
    </location>
</feature>
<dbReference type="EMBL" id="LAZR01007928">
    <property type="protein sequence ID" value="KKM82011.1"/>
    <property type="molecule type" value="Genomic_DNA"/>
</dbReference>
<protein>
    <submittedName>
        <fullName evidence="2">Uncharacterized protein</fullName>
    </submittedName>
</protein>
<dbReference type="AlphaFoldDB" id="A0A0F9L489"/>
<gene>
    <name evidence="2" type="ORF">LCGC14_1323860</name>
</gene>
<sequence>MNAIENEALDLANNIKDTIARGIKSHDERVERAAAELREIQNRAKEVIVD</sequence>
<evidence type="ECO:0000256" key="1">
    <source>
        <dbReference type="SAM" id="Coils"/>
    </source>
</evidence>